<evidence type="ECO:0000313" key="2">
    <source>
        <dbReference type="Proteomes" id="UP000433309"/>
    </source>
</evidence>
<dbReference type="EMBL" id="WKJK01000001">
    <property type="protein sequence ID" value="MRW88400.1"/>
    <property type="molecule type" value="Genomic_DNA"/>
</dbReference>
<dbReference type="RefSeq" id="WP_154371948.1">
    <property type="nucleotide sequence ID" value="NZ_WKJK01000001.1"/>
</dbReference>
<sequence length="180" mass="19946">MALLAESLVDEWLNRKGFFTVRGLKHGVGELDLLGVRPGGSALEAWHVEVQASFRPIGYITPLPAKSLEGFAKTKTSMKARQLEQLEPAVAAWVEKKFLSAAKRAARDQAWPGLNWKYVLVHAVVREQSELDLIASHGVDLIPLHRVLEDLGKENGSIKGGAGTDLSELIQYFYRSSQRQ</sequence>
<accession>A0A6I2KT31</accession>
<organism evidence="1 2">
    <name type="scientific">Duganella guangzhouensis</name>
    <dbReference type="NCBI Taxonomy" id="2666084"/>
    <lineage>
        <taxon>Bacteria</taxon>
        <taxon>Pseudomonadati</taxon>
        <taxon>Pseudomonadota</taxon>
        <taxon>Betaproteobacteria</taxon>
        <taxon>Burkholderiales</taxon>
        <taxon>Oxalobacteraceae</taxon>
        <taxon>Telluria group</taxon>
        <taxon>Duganella</taxon>
    </lineage>
</organism>
<keyword evidence="2" id="KW-1185">Reference proteome</keyword>
<comment type="caution">
    <text evidence="1">The sequence shown here is derived from an EMBL/GenBank/DDBJ whole genome shotgun (WGS) entry which is preliminary data.</text>
</comment>
<evidence type="ECO:0000313" key="1">
    <source>
        <dbReference type="EMBL" id="MRW88400.1"/>
    </source>
</evidence>
<dbReference type="AlphaFoldDB" id="A0A6I2KT31"/>
<gene>
    <name evidence="1" type="ORF">GJ699_00180</name>
</gene>
<protein>
    <submittedName>
        <fullName evidence="1">Uncharacterized protein</fullName>
    </submittedName>
</protein>
<reference evidence="1 2" key="1">
    <citation type="submission" date="2019-11" db="EMBL/GenBank/DDBJ databases">
        <title>Novel species isolated from a subtropical stream in China.</title>
        <authorList>
            <person name="Lu H."/>
        </authorList>
    </citation>
    <scope>NUCLEOTIDE SEQUENCE [LARGE SCALE GENOMIC DNA]</scope>
    <source>
        <strain evidence="1 2">FT80W</strain>
    </source>
</reference>
<name>A0A6I2KT31_9BURK</name>
<dbReference type="Proteomes" id="UP000433309">
    <property type="component" value="Unassembled WGS sequence"/>
</dbReference>
<proteinExistence type="predicted"/>